<dbReference type="Proteomes" id="UP000446768">
    <property type="component" value="Unassembled WGS sequence"/>
</dbReference>
<reference evidence="2 3" key="1">
    <citation type="submission" date="2019-11" db="EMBL/GenBank/DDBJ databases">
        <title>Novel species isolated from a subtropical stream in China.</title>
        <authorList>
            <person name="Lu H."/>
        </authorList>
    </citation>
    <scope>NUCLEOTIDE SEQUENCE [LARGE SCALE GENOMIC DNA]</scope>
    <source>
        <strain evidence="2 3">FT92W</strain>
    </source>
</reference>
<sequence>MPKSNTRTTIKNSALGTVVIAAVAIVLAALSNSHAAAYAFSAGMLLSLAYELALVIVWIDGKPMQTRGGVLTKEEQRSAYIRNLLLMSLLGWVALLVFASNLIGKVSGAFPPT</sequence>
<dbReference type="EMBL" id="WKJJ01000041">
    <property type="protein sequence ID" value="MRV76741.1"/>
    <property type="molecule type" value="Genomic_DNA"/>
</dbReference>
<feature type="transmembrane region" description="Helical" evidence="1">
    <location>
        <begin position="36"/>
        <end position="59"/>
    </location>
</feature>
<feature type="transmembrane region" description="Helical" evidence="1">
    <location>
        <begin position="80"/>
        <end position="103"/>
    </location>
</feature>
<organism evidence="2 3">
    <name type="scientific">Pseudoduganella rivuli</name>
    <dbReference type="NCBI Taxonomy" id="2666085"/>
    <lineage>
        <taxon>Bacteria</taxon>
        <taxon>Pseudomonadati</taxon>
        <taxon>Pseudomonadota</taxon>
        <taxon>Betaproteobacteria</taxon>
        <taxon>Burkholderiales</taxon>
        <taxon>Oxalobacteraceae</taxon>
        <taxon>Telluria group</taxon>
        <taxon>Pseudoduganella</taxon>
    </lineage>
</organism>
<evidence type="ECO:0000313" key="2">
    <source>
        <dbReference type="EMBL" id="MRV76741.1"/>
    </source>
</evidence>
<name>A0A7X2LWN1_9BURK</name>
<feature type="transmembrane region" description="Helical" evidence="1">
    <location>
        <begin position="12"/>
        <end position="30"/>
    </location>
</feature>
<gene>
    <name evidence="2" type="ORF">GJ700_34030</name>
</gene>
<dbReference type="AlphaFoldDB" id="A0A7X2LWN1"/>
<dbReference type="RefSeq" id="WP_154382544.1">
    <property type="nucleotide sequence ID" value="NZ_WKJJ01000041.1"/>
</dbReference>
<accession>A0A7X2LWN1</accession>
<keyword evidence="1" id="KW-0472">Membrane</keyword>
<evidence type="ECO:0000256" key="1">
    <source>
        <dbReference type="SAM" id="Phobius"/>
    </source>
</evidence>
<comment type="caution">
    <text evidence="2">The sequence shown here is derived from an EMBL/GenBank/DDBJ whole genome shotgun (WGS) entry which is preliminary data.</text>
</comment>
<keyword evidence="1" id="KW-1133">Transmembrane helix</keyword>
<proteinExistence type="predicted"/>
<keyword evidence="3" id="KW-1185">Reference proteome</keyword>
<protein>
    <submittedName>
        <fullName evidence="2">Uncharacterized protein</fullName>
    </submittedName>
</protein>
<keyword evidence="1" id="KW-0812">Transmembrane</keyword>
<evidence type="ECO:0000313" key="3">
    <source>
        <dbReference type="Proteomes" id="UP000446768"/>
    </source>
</evidence>